<keyword evidence="1" id="KW-0472">Membrane</keyword>
<evidence type="ECO:0000256" key="1">
    <source>
        <dbReference type="SAM" id="Phobius"/>
    </source>
</evidence>
<keyword evidence="1" id="KW-0812">Transmembrane</keyword>
<dbReference type="EMBL" id="BAABFU010000002">
    <property type="protein sequence ID" value="GAA4349639.1"/>
    <property type="molecule type" value="Genomic_DNA"/>
</dbReference>
<name>A0ABP8I240_9GAMM</name>
<keyword evidence="1" id="KW-1133">Transmembrane helix</keyword>
<keyword evidence="3" id="KW-1185">Reference proteome</keyword>
<reference evidence="3" key="1">
    <citation type="journal article" date="2019" name="Int. J. Syst. Evol. Microbiol.">
        <title>The Global Catalogue of Microorganisms (GCM) 10K type strain sequencing project: providing services to taxonomists for standard genome sequencing and annotation.</title>
        <authorList>
            <consortium name="The Broad Institute Genomics Platform"/>
            <consortium name="The Broad Institute Genome Sequencing Center for Infectious Disease"/>
            <person name="Wu L."/>
            <person name="Ma J."/>
        </authorList>
    </citation>
    <scope>NUCLEOTIDE SEQUENCE [LARGE SCALE GENOMIC DNA]</scope>
    <source>
        <strain evidence="3">JCM 17727</strain>
    </source>
</reference>
<organism evidence="2 3">
    <name type="scientific">Kangiella taiwanensis</name>
    <dbReference type="NCBI Taxonomy" id="1079179"/>
    <lineage>
        <taxon>Bacteria</taxon>
        <taxon>Pseudomonadati</taxon>
        <taxon>Pseudomonadota</taxon>
        <taxon>Gammaproteobacteria</taxon>
        <taxon>Kangiellales</taxon>
        <taxon>Kangiellaceae</taxon>
        <taxon>Kangiella</taxon>
    </lineage>
</organism>
<dbReference type="Proteomes" id="UP001501294">
    <property type="component" value="Unassembled WGS sequence"/>
</dbReference>
<comment type="caution">
    <text evidence="2">The sequence shown here is derived from an EMBL/GenBank/DDBJ whole genome shotgun (WGS) entry which is preliminary data.</text>
</comment>
<feature type="transmembrane region" description="Helical" evidence="1">
    <location>
        <begin position="50"/>
        <end position="69"/>
    </location>
</feature>
<proteinExistence type="predicted"/>
<sequence length="70" mass="8058">MNVLYLRIVLPTLENSSPELLPSKQKQQIKEYLSVSTDNMSKINFLLKHYQLIAILLLLTNLFLALTVLN</sequence>
<evidence type="ECO:0000313" key="3">
    <source>
        <dbReference type="Proteomes" id="UP001501294"/>
    </source>
</evidence>
<protein>
    <submittedName>
        <fullName evidence="2">Uncharacterized protein</fullName>
    </submittedName>
</protein>
<gene>
    <name evidence="2" type="ORF">GCM10023150_14290</name>
</gene>
<evidence type="ECO:0000313" key="2">
    <source>
        <dbReference type="EMBL" id="GAA4349639.1"/>
    </source>
</evidence>
<accession>A0ABP8I240</accession>